<protein>
    <submittedName>
        <fullName evidence="2">Uncharacterized protein</fullName>
    </submittedName>
</protein>
<comment type="caution">
    <text evidence="2">The sequence shown here is derived from an EMBL/GenBank/DDBJ whole genome shotgun (WGS) entry which is preliminary data.</text>
</comment>
<sequence length="70" mass="8243">MQFADGLIGIICLGCPWMIQGLILLSAVEFCRVRFCFRYRLEWRVRRKWFAQGIEQFNTVESIRIGNKTG</sequence>
<organism evidence="2 3">
    <name type="scientific">Ktedonobacter robiniae</name>
    <dbReference type="NCBI Taxonomy" id="2778365"/>
    <lineage>
        <taxon>Bacteria</taxon>
        <taxon>Bacillati</taxon>
        <taxon>Chloroflexota</taxon>
        <taxon>Ktedonobacteria</taxon>
        <taxon>Ktedonobacterales</taxon>
        <taxon>Ktedonobacteraceae</taxon>
        <taxon>Ktedonobacter</taxon>
    </lineage>
</organism>
<keyword evidence="1" id="KW-0472">Membrane</keyword>
<feature type="transmembrane region" description="Helical" evidence="1">
    <location>
        <begin position="6"/>
        <end position="31"/>
    </location>
</feature>
<evidence type="ECO:0000313" key="3">
    <source>
        <dbReference type="Proteomes" id="UP000654345"/>
    </source>
</evidence>
<proteinExistence type="predicted"/>
<evidence type="ECO:0000256" key="1">
    <source>
        <dbReference type="SAM" id="Phobius"/>
    </source>
</evidence>
<dbReference type="EMBL" id="BNJG01000003">
    <property type="protein sequence ID" value="GHO58670.1"/>
    <property type="molecule type" value="Genomic_DNA"/>
</dbReference>
<keyword evidence="1" id="KW-1133">Transmembrane helix</keyword>
<keyword evidence="1" id="KW-0812">Transmembrane</keyword>
<dbReference type="Proteomes" id="UP000654345">
    <property type="component" value="Unassembled WGS sequence"/>
</dbReference>
<name>A0ABQ3V1Z0_9CHLR</name>
<evidence type="ECO:0000313" key="2">
    <source>
        <dbReference type="EMBL" id="GHO58670.1"/>
    </source>
</evidence>
<reference evidence="2 3" key="1">
    <citation type="journal article" date="2021" name="Int. J. Syst. Evol. Microbiol.">
        <title>Reticulibacter mediterranei gen. nov., sp. nov., within the new family Reticulibacteraceae fam. nov., and Ktedonospora formicarum gen. nov., sp. nov., Ktedonobacter robiniae sp. nov., Dictyobacter formicarum sp. nov. and Dictyobacter arantiisoli sp. nov., belonging to the class Ktedonobacteria.</title>
        <authorList>
            <person name="Yabe S."/>
            <person name="Zheng Y."/>
            <person name="Wang C.M."/>
            <person name="Sakai Y."/>
            <person name="Abe K."/>
            <person name="Yokota A."/>
            <person name="Donadio S."/>
            <person name="Cavaletti L."/>
            <person name="Monciardini P."/>
        </authorList>
    </citation>
    <scope>NUCLEOTIDE SEQUENCE [LARGE SCALE GENOMIC DNA]</scope>
    <source>
        <strain evidence="2 3">SOSP1-30</strain>
    </source>
</reference>
<keyword evidence="3" id="KW-1185">Reference proteome</keyword>
<accession>A0ABQ3V1Z0</accession>
<gene>
    <name evidence="2" type="ORF">KSB_71450</name>
</gene>